<evidence type="ECO:0000256" key="4">
    <source>
        <dbReference type="ARBA" id="ARBA00037420"/>
    </source>
</evidence>
<dbReference type="GO" id="GO:0008379">
    <property type="term" value="F:thioredoxin peroxidase activity"/>
    <property type="evidence" value="ECO:0007669"/>
    <property type="project" value="TreeGrafter"/>
</dbReference>
<dbReference type="GO" id="GO:0005829">
    <property type="term" value="C:cytosol"/>
    <property type="evidence" value="ECO:0007669"/>
    <property type="project" value="TreeGrafter"/>
</dbReference>
<accession>A0A4Q6Y590</accession>
<dbReference type="Pfam" id="PF10417">
    <property type="entry name" value="1-cysPrx_C"/>
    <property type="match status" value="1"/>
</dbReference>
<dbReference type="GO" id="GO:0042744">
    <property type="term" value="P:hydrogen peroxide catabolic process"/>
    <property type="evidence" value="ECO:0007669"/>
    <property type="project" value="TreeGrafter"/>
</dbReference>
<dbReference type="Proteomes" id="UP000292085">
    <property type="component" value="Unassembled WGS sequence"/>
</dbReference>
<dbReference type="GO" id="GO:0006979">
    <property type="term" value="P:response to oxidative stress"/>
    <property type="evidence" value="ECO:0007669"/>
    <property type="project" value="TreeGrafter"/>
</dbReference>
<keyword evidence="8" id="KW-1185">Reference proteome</keyword>
<dbReference type="PROSITE" id="PS51352">
    <property type="entry name" value="THIOREDOXIN_2"/>
    <property type="match status" value="1"/>
</dbReference>
<dbReference type="InterPro" id="IPR050217">
    <property type="entry name" value="Peroxiredoxin"/>
</dbReference>
<keyword evidence="7" id="KW-0575">Peroxidase</keyword>
<dbReference type="OrthoDB" id="9812811at2"/>
<dbReference type="GO" id="GO:0045454">
    <property type="term" value="P:cell redox homeostasis"/>
    <property type="evidence" value="ECO:0007669"/>
    <property type="project" value="TreeGrafter"/>
</dbReference>
<reference evidence="7 8" key="1">
    <citation type="submission" date="2019-02" db="EMBL/GenBank/DDBJ databases">
        <authorList>
            <person name="Li Y."/>
        </authorList>
    </citation>
    <scope>NUCLEOTIDE SEQUENCE [LARGE SCALE GENOMIC DNA]</scope>
    <source>
        <strain evidence="7 8">3-7</strain>
    </source>
</reference>
<evidence type="ECO:0000313" key="8">
    <source>
        <dbReference type="Proteomes" id="UP000292085"/>
    </source>
</evidence>
<name>A0A4Q6Y590_9SPHN</name>
<evidence type="ECO:0000256" key="5">
    <source>
        <dbReference type="PIRSR" id="PIRSR000239-1"/>
    </source>
</evidence>
<dbReference type="NCBIfam" id="NF009668">
    <property type="entry name" value="PRK13189.1"/>
    <property type="match status" value="1"/>
</dbReference>
<evidence type="ECO:0000259" key="6">
    <source>
        <dbReference type="PROSITE" id="PS51352"/>
    </source>
</evidence>
<evidence type="ECO:0000313" key="7">
    <source>
        <dbReference type="EMBL" id="RZF65532.1"/>
    </source>
</evidence>
<feature type="active site" description="Cysteine sulfenic acid (-SOH) intermediate; for peroxidase activity" evidence="5">
    <location>
        <position position="56"/>
    </location>
</feature>
<dbReference type="InterPro" id="IPR036249">
    <property type="entry name" value="Thioredoxin-like_sf"/>
</dbReference>
<dbReference type="InterPro" id="IPR019479">
    <property type="entry name" value="Peroxiredoxin_C"/>
</dbReference>
<dbReference type="PANTHER" id="PTHR10681">
    <property type="entry name" value="THIOREDOXIN PEROXIDASE"/>
    <property type="match status" value="1"/>
</dbReference>
<dbReference type="RefSeq" id="WP_130155771.1">
    <property type="nucleotide sequence ID" value="NZ_SGIS01000006.1"/>
</dbReference>
<evidence type="ECO:0000256" key="1">
    <source>
        <dbReference type="ARBA" id="ARBA00009796"/>
    </source>
</evidence>
<dbReference type="GO" id="GO:0033554">
    <property type="term" value="P:cellular response to stress"/>
    <property type="evidence" value="ECO:0007669"/>
    <property type="project" value="TreeGrafter"/>
</dbReference>
<evidence type="ECO:0000256" key="3">
    <source>
        <dbReference type="ARBA" id="ARBA00032824"/>
    </source>
</evidence>
<dbReference type="EMBL" id="SGIS01000006">
    <property type="protein sequence ID" value="RZF65532.1"/>
    <property type="molecule type" value="Genomic_DNA"/>
</dbReference>
<sequence>MDETSADTGGTAQCLQIGDPAPNFQARTTMGVVNLSDFRGRWLILFSHPADFTPVCTSEFVVLSKAADRFEALDCALLAVSVDSLYSHLGWIRAIRDGFGVTVSFPIVEDPSLIIGRAYGMISDRSPDAATMRSTYFIDPDGIIRAMICYPATIGRSVDEMLRVLAALQIVDADHVVTPEGWHPGDAVLLPPHLDQAALLAVADDPLWFYRSKPQPQKG</sequence>
<comment type="function">
    <text evidence="4">Thiol-specific peroxidase that catalyzes the reduction of hydrogen peroxide and organic hydroperoxides to water and alcohols, respectively. Plays a role in cell protection against oxidative stress by detoxifying peroxides.</text>
</comment>
<dbReference type="Gene3D" id="3.40.30.10">
    <property type="entry name" value="Glutaredoxin"/>
    <property type="match status" value="1"/>
</dbReference>
<dbReference type="SUPFAM" id="SSF52833">
    <property type="entry name" value="Thioredoxin-like"/>
    <property type="match status" value="1"/>
</dbReference>
<dbReference type="InterPro" id="IPR024706">
    <property type="entry name" value="Peroxiredoxin_AhpC-typ"/>
</dbReference>
<organism evidence="7 8">
    <name type="scientific">Sphingomonas populi</name>
    <dbReference type="NCBI Taxonomy" id="2484750"/>
    <lineage>
        <taxon>Bacteria</taxon>
        <taxon>Pseudomonadati</taxon>
        <taxon>Pseudomonadota</taxon>
        <taxon>Alphaproteobacteria</taxon>
        <taxon>Sphingomonadales</taxon>
        <taxon>Sphingomonadaceae</taxon>
        <taxon>Sphingomonas</taxon>
    </lineage>
</organism>
<protein>
    <recommendedName>
        <fullName evidence="3">Thioredoxin peroxidase</fullName>
    </recommendedName>
</protein>
<dbReference type="InterPro" id="IPR013766">
    <property type="entry name" value="Thioredoxin_domain"/>
</dbReference>
<evidence type="ECO:0000256" key="2">
    <source>
        <dbReference type="ARBA" id="ARBA00023002"/>
    </source>
</evidence>
<gene>
    <name evidence="7" type="ORF">EWE75_05860</name>
</gene>
<proteinExistence type="inferred from homology"/>
<comment type="caution">
    <text evidence="7">The sequence shown here is derived from an EMBL/GenBank/DDBJ whole genome shotgun (WGS) entry which is preliminary data.</text>
</comment>
<comment type="similarity">
    <text evidence="1">Belongs to the peroxiredoxin family. AhpC/Prx1 subfamily.</text>
</comment>
<dbReference type="PIRSF" id="PIRSF000239">
    <property type="entry name" value="AHPC"/>
    <property type="match status" value="1"/>
</dbReference>
<dbReference type="Pfam" id="PF00578">
    <property type="entry name" value="AhpC-TSA"/>
    <property type="match status" value="1"/>
</dbReference>
<dbReference type="PANTHER" id="PTHR10681:SF128">
    <property type="entry name" value="THIOREDOXIN-DEPENDENT PEROXIDE REDUCTASE, MITOCHONDRIAL"/>
    <property type="match status" value="1"/>
</dbReference>
<feature type="domain" description="Thioredoxin" evidence="6">
    <location>
        <begin position="15"/>
        <end position="170"/>
    </location>
</feature>
<dbReference type="InterPro" id="IPR000866">
    <property type="entry name" value="AhpC/TSA"/>
</dbReference>
<keyword evidence="2 7" id="KW-0560">Oxidoreductase</keyword>
<dbReference type="AlphaFoldDB" id="A0A4Q6Y590"/>